<evidence type="ECO:0000313" key="7">
    <source>
        <dbReference type="Proteomes" id="UP000183700"/>
    </source>
</evidence>
<evidence type="ECO:0000256" key="1">
    <source>
        <dbReference type="ARBA" id="ARBA00004761"/>
    </source>
</evidence>
<dbReference type="RefSeq" id="WP_071863324.1">
    <property type="nucleotide sequence ID" value="NZ_CAURXW010000051.1"/>
</dbReference>
<dbReference type="EMBL" id="JXKM01000016">
    <property type="protein sequence ID" value="OJG33931.1"/>
    <property type="molecule type" value="Genomic_DNA"/>
</dbReference>
<dbReference type="PROSITE" id="PS00160">
    <property type="entry name" value="ALDOLASE_KDPG_KHG_2"/>
    <property type="match status" value="1"/>
</dbReference>
<evidence type="ECO:0000313" key="6">
    <source>
        <dbReference type="EMBL" id="OJG33931.1"/>
    </source>
</evidence>
<dbReference type="GO" id="GO:0016829">
    <property type="term" value="F:lyase activity"/>
    <property type="evidence" value="ECO:0007669"/>
    <property type="project" value="UniProtKB-KW"/>
</dbReference>
<dbReference type="Proteomes" id="UP000183700">
    <property type="component" value="Unassembled WGS sequence"/>
</dbReference>
<dbReference type="InterPro" id="IPR000887">
    <property type="entry name" value="Aldlse_KDPG_KHG"/>
</dbReference>
<dbReference type="OrthoDB" id="9802667at2"/>
<comment type="similarity">
    <text evidence="2">Belongs to the KHG/KDPG aldolase family.</text>
</comment>
<comment type="caution">
    <text evidence="6">The sequence shown here is derived from an EMBL/GenBank/DDBJ whole genome shotgun (WGS) entry which is preliminary data.</text>
</comment>
<dbReference type="InterPro" id="IPR031338">
    <property type="entry name" value="KDPG/KHG_AS_2"/>
</dbReference>
<dbReference type="AlphaFoldDB" id="A0A1L8SPH9"/>
<sequence length="210" mass="22950">MSQNVYQTLEEVKLLPLYTATDLSYLPKVEEILVENHVPLIEVTFRSKLAGEAIKQLSASGKLLVGAGTVRTLEEVKIAIENGATFIVSPAVVPEVIEYCLEQEIPIFPGTATPTDIQQAASYGIKTVKFFPADIYGGLKAINALSGPFYDIKFLPTGGINEENFLEYIENPNVVGIGGSFILSEKVIMEDNGVKMNQILQSLVEKINKL</sequence>
<proteinExistence type="inferred from homology"/>
<dbReference type="Gene3D" id="3.20.20.70">
    <property type="entry name" value="Aldolase class I"/>
    <property type="match status" value="1"/>
</dbReference>
<organism evidence="6 7">
    <name type="scientific">Enterococcus devriesei</name>
    <dbReference type="NCBI Taxonomy" id="319970"/>
    <lineage>
        <taxon>Bacteria</taxon>
        <taxon>Bacillati</taxon>
        <taxon>Bacillota</taxon>
        <taxon>Bacilli</taxon>
        <taxon>Lactobacillales</taxon>
        <taxon>Enterococcaceae</taxon>
        <taxon>Enterococcus</taxon>
    </lineage>
</organism>
<keyword evidence="5" id="KW-0119">Carbohydrate metabolism</keyword>
<comment type="pathway">
    <text evidence="1">Carbohydrate acid metabolism.</text>
</comment>
<dbReference type="Pfam" id="PF01081">
    <property type="entry name" value="Aldolase"/>
    <property type="match status" value="1"/>
</dbReference>
<name>A0A1L8SPH9_9ENTE</name>
<accession>A0A1L8SPH9</accession>
<keyword evidence="7" id="KW-1185">Reference proteome</keyword>
<dbReference type="STRING" id="319970.RV00_GL000984"/>
<protein>
    <submittedName>
        <fullName evidence="6">2-dehydro-3-deoxyphosphogluconate aldolase/4-hydroxy-2-oxoglutarate aldolase</fullName>
    </submittedName>
</protein>
<dbReference type="InterPro" id="IPR013785">
    <property type="entry name" value="Aldolase_TIM"/>
</dbReference>
<dbReference type="PANTHER" id="PTHR30246">
    <property type="entry name" value="2-KETO-3-DEOXY-6-PHOSPHOGLUCONATE ALDOLASE"/>
    <property type="match status" value="1"/>
</dbReference>
<dbReference type="CDD" id="cd00452">
    <property type="entry name" value="KDPG_aldolase"/>
    <property type="match status" value="1"/>
</dbReference>
<evidence type="ECO:0000256" key="3">
    <source>
        <dbReference type="ARBA" id="ARBA00011233"/>
    </source>
</evidence>
<evidence type="ECO:0000256" key="2">
    <source>
        <dbReference type="ARBA" id="ARBA00006906"/>
    </source>
</evidence>
<evidence type="ECO:0000256" key="5">
    <source>
        <dbReference type="ARBA" id="ARBA00023277"/>
    </source>
</evidence>
<dbReference type="PANTHER" id="PTHR30246:SF1">
    <property type="entry name" value="2-DEHYDRO-3-DEOXY-6-PHOSPHOGALACTONATE ALDOLASE-RELATED"/>
    <property type="match status" value="1"/>
</dbReference>
<keyword evidence="4" id="KW-0456">Lyase</keyword>
<gene>
    <name evidence="6" type="ORF">RV00_GL000984</name>
</gene>
<dbReference type="NCBIfam" id="TIGR01182">
    <property type="entry name" value="eda"/>
    <property type="match status" value="1"/>
</dbReference>
<reference evidence="6 7" key="1">
    <citation type="submission" date="2014-12" db="EMBL/GenBank/DDBJ databases">
        <title>Draft genome sequences of 29 type strains of Enterococci.</title>
        <authorList>
            <person name="Zhong Z."/>
            <person name="Sun Z."/>
            <person name="Liu W."/>
            <person name="Zhang W."/>
            <person name="Zhang H."/>
        </authorList>
    </citation>
    <scope>NUCLEOTIDE SEQUENCE [LARGE SCALE GENOMIC DNA]</scope>
    <source>
        <strain evidence="6 7">DSM 22802</strain>
    </source>
</reference>
<dbReference type="SUPFAM" id="SSF51569">
    <property type="entry name" value="Aldolase"/>
    <property type="match status" value="1"/>
</dbReference>
<comment type="subunit">
    <text evidence="3">Homotrimer.</text>
</comment>
<evidence type="ECO:0000256" key="4">
    <source>
        <dbReference type="ARBA" id="ARBA00023239"/>
    </source>
</evidence>